<dbReference type="EMBL" id="AFFK01020423">
    <property type="status" value="NOT_ANNOTATED_CDS"/>
    <property type="molecule type" value="Genomic_DNA"/>
</dbReference>
<accession>T1IZB5</accession>
<dbReference type="InterPro" id="IPR035979">
    <property type="entry name" value="RBD_domain_sf"/>
</dbReference>
<dbReference type="InterPro" id="IPR000504">
    <property type="entry name" value="RRM_dom"/>
</dbReference>
<dbReference type="Pfam" id="PF00076">
    <property type="entry name" value="RRM_1"/>
    <property type="match status" value="2"/>
</dbReference>
<keyword evidence="1 2" id="KW-0694">RNA-binding</keyword>
<dbReference type="PhylomeDB" id="T1IZB5"/>
<proteinExistence type="predicted"/>
<feature type="compositionally biased region" description="Basic residues" evidence="3">
    <location>
        <begin position="227"/>
        <end position="241"/>
    </location>
</feature>
<feature type="region of interest" description="Disordered" evidence="3">
    <location>
        <begin position="72"/>
        <end position="102"/>
    </location>
</feature>
<evidence type="ECO:0000259" key="4">
    <source>
        <dbReference type="PROSITE" id="PS50102"/>
    </source>
</evidence>
<feature type="compositionally biased region" description="Basic and acidic residues" evidence="3">
    <location>
        <begin position="72"/>
        <end position="89"/>
    </location>
</feature>
<dbReference type="EnsemblMetazoa" id="SMAR006589-RA">
    <property type="protein sequence ID" value="SMAR006589-PA"/>
    <property type="gene ID" value="SMAR006589"/>
</dbReference>
<protein>
    <recommendedName>
        <fullName evidence="4">RRM domain-containing protein</fullName>
    </recommendedName>
</protein>
<dbReference type="InterPro" id="IPR012677">
    <property type="entry name" value="Nucleotide-bd_a/b_plait_sf"/>
</dbReference>
<evidence type="ECO:0000313" key="6">
    <source>
        <dbReference type="Proteomes" id="UP000014500"/>
    </source>
</evidence>
<name>T1IZB5_STRMM</name>
<evidence type="ECO:0000256" key="2">
    <source>
        <dbReference type="PROSITE-ProRule" id="PRU00176"/>
    </source>
</evidence>
<evidence type="ECO:0000256" key="1">
    <source>
        <dbReference type="ARBA" id="ARBA00022884"/>
    </source>
</evidence>
<keyword evidence="6" id="KW-1185">Reference proteome</keyword>
<feature type="region of interest" description="Disordered" evidence="3">
    <location>
        <begin position="293"/>
        <end position="314"/>
    </location>
</feature>
<dbReference type="GO" id="GO:0005737">
    <property type="term" value="C:cytoplasm"/>
    <property type="evidence" value="ECO:0007669"/>
    <property type="project" value="TreeGrafter"/>
</dbReference>
<dbReference type="PANTHER" id="PTHR23003:SF51">
    <property type="entry name" value="SERINE-ARGININE PROTEIN 55"/>
    <property type="match status" value="1"/>
</dbReference>
<feature type="domain" description="RRM" evidence="4">
    <location>
        <begin position="3"/>
        <end position="73"/>
    </location>
</feature>
<dbReference type="PANTHER" id="PTHR23003">
    <property type="entry name" value="RNA RECOGNITION MOTIF RRM DOMAIN CONTAINING PROTEIN"/>
    <property type="match status" value="1"/>
</dbReference>
<reference evidence="6" key="1">
    <citation type="submission" date="2011-05" db="EMBL/GenBank/DDBJ databases">
        <authorList>
            <person name="Richards S.R."/>
            <person name="Qu J."/>
            <person name="Jiang H."/>
            <person name="Jhangiani S.N."/>
            <person name="Agravi P."/>
            <person name="Goodspeed R."/>
            <person name="Gross S."/>
            <person name="Mandapat C."/>
            <person name="Jackson L."/>
            <person name="Mathew T."/>
            <person name="Pu L."/>
            <person name="Thornton R."/>
            <person name="Saada N."/>
            <person name="Wilczek-Boney K.B."/>
            <person name="Lee S."/>
            <person name="Kovar C."/>
            <person name="Wu Y."/>
            <person name="Scherer S.E."/>
            <person name="Worley K.C."/>
            <person name="Muzny D.M."/>
            <person name="Gibbs R."/>
        </authorList>
    </citation>
    <scope>NUCLEOTIDE SEQUENCE</scope>
    <source>
        <strain evidence="6">Brora</strain>
    </source>
</reference>
<dbReference type="HOGENOM" id="CLU_012062_34_2_1"/>
<feature type="domain" description="RRM" evidence="4">
    <location>
        <begin position="110"/>
        <end position="181"/>
    </location>
</feature>
<feature type="compositionally biased region" description="Low complexity" evidence="3">
    <location>
        <begin position="202"/>
        <end position="226"/>
    </location>
</feature>
<evidence type="ECO:0000313" key="5">
    <source>
        <dbReference type="EnsemblMetazoa" id="SMAR006589-PA"/>
    </source>
</evidence>
<dbReference type="GO" id="GO:0005634">
    <property type="term" value="C:nucleus"/>
    <property type="evidence" value="ECO:0007669"/>
    <property type="project" value="TreeGrafter"/>
</dbReference>
<sequence>MGTRIYIRGFDYNVCHRDIEIFFKGYGLIHEIVLKKGFAFVQFDNHRDADDAIYDLNGKTLFGQRVTVEFTRKPERSRDSGRGRGRGDRQSNNFNPRFESYDSSSSREKYRLIVENLSSSVSWQELKNHMRQAGNVTYAQRPNRDIGIVDFETRGDMENAIRQLDNSELYGRRIRLIEEKTGRNRNNNGSDSRSRPRATNYSRPQQSSFRSRSPLKSRSGNYSRTRSNTRSRSRSPLKSRRNSREKLVVEKLLEDKCTDKLADSIVNDKIEVICDEKLLESIEDEKLLDSIDDDKLLESDGDDDKDIESNGDVV</sequence>
<dbReference type="AlphaFoldDB" id="T1IZB5"/>
<dbReference type="PROSITE" id="PS50102">
    <property type="entry name" value="RRM"/>
    <property type="match status" value="2"/>
</dbReference>
<organism evidence="5 6">
    <name type="scientific">Strigamia maritima</name>
    <name type="common">European centipede</name>
    <name type="synonym">Geophilus maritimus</name>
    <dbReference type="NCBI Taxonomy" id="126957"/>
    <lineage>
        <taxon>Eukaryota</taxon>
        <taxon>Metazoa</taxon>
        <taxon>Ecdysozoa</taxon>
        <taxon>Arthropoda</taxon>
        <taxon>Myriapoda</taxon>
        <taxon>Chilopoda</taxon>
        <taxon>Pleurostigmophora</taxon>
        <taxon>Geophilomorpha</taxon>
        <taxon>Linotaeniidae</taxon>
        <taxon>Strigamia</taxon>
    </lineage>
</organism>
<dbReference type="eggNOG" id="KOG0106">
    <property type="taxonomic scope" value="Eukaryota"/>
</dbReference>
<feature type="region of interest" description="Disordered" evidence="3">
    <location>
        <begin position="180"/>
        <end position="244"/>
    </location>
</feature>
<dbReference type="Gene3D" id="3.30.70.330">
    <property type="match status" value="2"/>
</dbReference>
<dbReference type="SMART" id="SM00360">
    <property type="entry name" value="RRM"/>
    <property type="match status" value="2"/>
</dbReference>
<dbReference type="Proteomes" id="UP000014500">
    <property type="component" value="Unassembled WGS sequence"/>
</dbReference>
<dbReference type="InterPro" id="IPR050374">
    <property type="entry name" value="RRT5_SRSF_SR"/>
</dbReference>
<dbReference type="GO" id="GO:0003729">
    <property type="term" value="F:mRNA binding"/>
    <property type="evidence" value="ECO:0007669"/>
    <property type="project" value="TreeGrafter"/>
</dbReference>
<reference evidence="5" key="2">
    <citation type="submission" date="2015-02" db="UniProtKB">
        <authorList>
            <consortium name="EnsemblMetazoa"/>
        </authorList>
    </citation>
    <scope>IDENTIFICATION</scope>
</reference>
<dbReference type="SUPFAM" id="SSF54928">
    <property type="entry name" value="RNA-binding domain, RBD"/>
    <property type="match status" value="1"/>
</dbReference>
<dbReference type="STRING" id="126957.T1IZB5"/>
<evidence type="ECO:0000256" key="3">
    <source>
        <dbReference type="SAM" id="MobiDB-lite"/>
    </source>
</evidence>
<dbReference type="OMA" id="EYRDSSC"/>